<dbReference type="PROSITE" id="PS50887">
    <property type="entry name" value="GGDEF"/>
    <property type="match status" value="1"/>
</dbReference>
<name>A0ABN6M735_9BACT</name>
<dbReference type="InterPro" id="IPR050469">
    <property type="entry name" value="Diguanylate_Cyclase"/>
</dbReference>
<feature type="region of interest" description="Disordered" evidence="3">
    <location>
        <begin position="298"/>
        <end position="325"/>
    </location>
</feature>
<dbReference type="EC" id="2.7.7.65" evidence="1"/>
<sequence>MRSYFEETDGDRRRAILDADALTVDLVSALAGDRPLTAQEKVHLDRRREDRGRRFFSDLFYSMTHQYFPPEAAENLWNEVLQHKKGLSKALARNVSTVVATLDYLSNITGDMHSPTLVCETVIEEIVGLSFRDGLTGLFNHSYFSEQMDLEVSRFIRYGIPVSLMMIDIDDFKGVNDSFGHQEGDRILNVLGTALMRAARESDTCCRYGGEEFAVILPMTDMSIASRIAARVHVAMVTETAGPRKVTVSVGVASCCELTRSYRDLVRKADAALYQAKRKGKNRVEISTVDRTVPPCAKSPYDRTNLMHSHAHNRSAYPNPPARSC</sequence>
<dbReference type="Proteomes" id="UP000830055">
    <property type="component" value="Chromosome"/>
</dbReference>
<dbReference type="InterPro" id="IPR000160">
    <property type="entry name" value="GGDEF_dom"/>
</dbReference>
<evidence type="ECO:0000259" key="4">
    <source>
        <dbReference type="PROSITE" id="PS50887"/>
    </source>
</evidence>
<dbReference type="InterPro" id="IPR029787">
    <property type="entry name" value="Nucleotide_cyclase"/>
</dbReference>
<dbReference type="RefSeq" id="WP_284151261.1">
    <property type="nucleotide sequence ID" value="NZ_AP025516.1"/>
</dbReference>
<dbReference type="PANTHER" id="PTHR45138">
    <property type="entry name" value="REGULATORY COMPONENTS OF SENSORY TRANSDUCTION SYSTEM"/>
    <property type="match status" value="1"/>
</dbReference>
<proteinExistence type="predicted"/>
<evidence type="ECO:0000256" key="1">
    <source>
        <dbReference type="ARBA" id="ARBA00012528"/>
    </source>
</evidence>
<dbReference type="InterPro" id="IPR043128">
    <property type="entry name" value="Rev_trsase/Diguanyl_cyclase"/>
</dbReference>
<dbReference type="PANTHER" id="PTHR45138:SF9">
    <property type="entry name" value="DIGUANYLATE CYCLASE DGCM-RELATED"/>
    <property type="match status" value="1"/>
</dbReference>
<dbReference type="Pfam" id="PF00990">
    <property type="entry name" value="GGDEF"/>
    <property type="match status" value="1"/>
</dbReference>
<evidence type="ECO:0000256" key="3">
    <source>
        <dbReference type="SAM" id="MobiDB-lite"/>
    </source>
</evidence>
<evidence type="ECO:0000313" key="6">
    <source>
        <dbReference type="Proteomes" id="UP000830055"/>
    </source>
</evidence>
<gene>
    <name evidence="5" type="ORF">DPPLL_22140</name>
</gene>
<organism evidence="5 6">
    <name type="scientific">Desulfofustis limnaeus</name>
    <dbReference type="NCBI Taxonomy" id="2740163"/>
    <lineage>
        <taxon>Bacteria</taxon>
        <taxon>Pseudomonadati</taxon>
        <taxon>Thermodesulfobacteriota</taxon>
        <taxon>Desulfobulbia</taxon>
        <taxon>Desulfobulbales</taxon>
        <taxon>Desulfocapsaceae</taxon>
        <taxon>Desulfofustis</taxon>
    </lineage>
</organism>
<dbReference type="Gene3D" id="3.30.70.270">
    <property type="match status" value="1"/>
</dbReference>
<dbReference type="SMART" id="SM00267">
    <property type="entry name" value="GGDEF"/>
    <property type="match status" value="1"/>
</dbReference>
<dbReference type="SUPFAM" id="SSF55073">
    <property type="entry name" value="Nucleotide cyclase"/>
    <property type="match status" value="1"/>
</dbReference>
<accession>A0ABN6M735</accession>
<dbReference type="NCBIfam" id="TIGR00254">
    <property type="entry name" value="GGDEF"/>
    <property type="match status" value="1"/>
</dbReference>
<feature type="domain" description="GGDEF" evidence="4">
    <location>
        <begin position="160"/>
        <end position="289"/>
    </location>
</feature>
<keyword evidence="6" id="KW-1185">Reference proteome</keyword>
<dbReference type="EMBL" id="AP025516">
    <property type="protein sequence ID" value="BDD87849.1"/>
    <property type="molecule type" value="Genomic_DNA"/>
</dbReference>
<protein>
    <recommendedName>
        <fullName evidence="1">diguanylate cyclase</fullName>
        <ecNumber evidence="1">2.7.7.65</ecNumber>
    </recommendedName>
</protein>
<reference evidence="5 6" key="1">
    <citation type="submission" date="2022-01" db="EMBL/GenBank/DDBJ databases">
        <title>Desulfofustis limnae sp. nov., a novel mesophilic sulfate-reducing bacterium isolated from marsh soil.</title>
        <authorList>
            <person name="Watanabe M."/>
            <person name="Takahashi A."/>
            <person name="Kojima H."/>
            <person name="Fukui M."/>
        </authorList>
    </citation>
    <scope>NUCLEOTIDE SEQUENCE [LARGE SCALE GENOMIC DNA]</scope>
    <source>
        <strain evidence="5 6">PPLL</strain>
    </source>
</reference>
<evidence type="ECO:0000256" key="2">
    <source>
        <dbReference type="ARBA" id="ARBA00034247"/>
    </source>
</evidence>
<dbReference type="CDD" id="cd01949">
    <property type="entry name" value="GGDEF"/>
    <property type="match status" value="1"/>
</dbReference>
<comment type="catalytic activity">
    <reaction evidence="2">
        <text>2 GTP = 3',3'-c-di-GMP + 2 diphosphate</text>
        <dbReference type="Rhea" id="RHEA:24898"/>
        <dbReference type="ChEBI" id="CHEBI:33019"/>
        <dbReference type="ChEBI" id="CHEBI:37565"/>
        <dbReference type="ChEBI" id="CHEBI:58805"/>
        <dbReference type="EC" id="2.7.7.65"/>
    </reaction>
</comment>
<evidence type="ECO:0000313" key="5">
    <source>
        <dbReference type="EMBL" id="BDD87849.1"/>
    </source>
</evidence>